<comment type="similarity">
    <text evidence="2 11">Belongs to the WhiB family.</text>
</comment>
<evidence type="ECO:0000256" key="11">
    <source>
        <dbReference type="HAMAP-Rule" id="MF_01479"/>
    </source>
</evidence>
<dbReference type="InterPro" id="IPR003482">
    <property type="entry name" value="Whib"/>
</dbReference>
<comment type="cofactor">
    <cofactor evidence="11">
        <name>[4Fe-4S] cluster</name>
        <dbReference type="ChEBI" id="CHEBI:49883"/>
    </cofactor>
    <text evidence="11">Binds 1 [4Fe-4S] cluster per subunit. Following nitrosylation of the [4Fe-4S] cluster binds 1 [4Fe-8(NO)] cluster per subunit.</text>
</comment>
<dbReference type="GO" id="GO:0045892">
    <property type="term" value="P:negative regulation of DNA-templated transcription"/>
    <property type="evidence" value="ECO:0007669"/>
    <property type="project" value="TreeGrafter"/>
</dbReference>
<gene>
    <name evidence="11" type="primary">whiB</name>
    <name evidence="13" type="ORF">SAMN05444583_10588</name>
</gene>
<evidence type="ECO:0000313" key="13">
    <source>
        <dbReference type="EMBL" id="SEK99733.1"/>
    </source>
</evidence>
<feature type="binding site" evidence="11">
    <location>
        <position position="25"/>
    </location>
    <ligand>
        <name>[4Fe-4S] cluster</name>
        <dbReference type="ChEBI" id="CHEBI:49883"/>
    </ligand>
</feature>
<feature type="domain" description="4Fe-4S Wbl-type" evidence="12">
    <location>
        <begin position="24"/>
        <end position="81"/>
    </location>
</feature>
<comment type="function">
    <text evidence="11">Acts as a transcriptional regulator. Probably redox-responsive. The apo- but not holo-form probably binds DNA.</text>
</comment>
<evidence type="ECO:0000313" key="14">
    <source>
        <dbReference type="Proteomes" id="UP000198677"/>
    </source>
</evidence>
<evidence type="ECO:0000256" key="9">
    <source>
        <dbReference type="ARBA" id="ARBA00023157"/>
    </source>
</evidence>
<feature type="binding site" evidence="11">
    <location>
        <position position="48"/>
    </location>
    <ligand>
        <name>[4Fe-4S] cluster</name>
        <dbReference type="ChEBI" id="CHEBI:49883"/>
    </ligand>
</feature>
<comment type="subcellular location">
    <subcellularLocation>
        <location evidence="1 11">Cytoplasm</location>
    </subcellularLocation>
</comment>
<dbReference type="RefSeq" id="WP_072749824.1">
    <property type="nucleotide sequence ID" value="NZ_FOAW01000005.1"/>
</dbReference>
<keyword evidence="11" id="KW-0963">Cytoplasm</keyword>
<dbReference type="GO" id="GO:0047134">
    <property type="term" value="F:protein-disulfide reductase [NAD(P)H] activity"/>
    <property type="evidence" value="ECO:0007669"/>
    <property type="project" value="TreeGrafter"/>
</dbReference>
<dbReference type="InterPro" id="IPR034768">
    <property type="entry name" value="4FE4S_WBL"/>
</dbReference>
<keyword evidence="6 11" id="KW-0411">Iron-sulfur</keyword>
<dbReference type="GO" id="GO:0045454">
    <property type="term" value="P:cell redox homeostasis"/>
    <property type="evidence" value="ECO:0007669"/>
    <property type="project" value="TreeGrafter"/>
</dbReference>
<dbReference type="GO" id="GO:0003677">
    <property type="term" value="F:DNA binding"/>
    <property type="evidence" value="ECO:0007669"/>
    <property type="project" value="UniProtKB-UniRule"/>
</dbReference>
<evidence type="ECO:0000256" key="3">
    <source>
        <dbReference type="ARBA" id="ARBA00022485"/>
    </source>
</evidence>
<keyword evidence="14" id="KW-1185">Reference proteome</keyword>
<dbReference type="HAMAP" id="MF_01479">
    <property type="entry name" value="WhiB"/>
    <property type="match status" value="1"/>
</dbReference>
<protein>
    <recommendedName>
        <fullName evidence="11">Transcriptional regulator WhiB</fullName>
    </recommendedName>
</protein>
<dbReference type="PROSITE" id="PS51674">
    <property type="entry name" value="4FE4S_WBL"/>
    <property type="match status" value="1"/>
</dbReference>
<evidence type="ECO:0000256" key="6">
    <source>
        <dbReference type="ARBA" id="ARBA00023014"/>
    </source>
</evidence>
<sequence length="113" mass="12983">MINNLDFPHTALIDAPGSWVRWARCRLGDPDRMFVRGKRKQREVAALCERCPVVLQCGADALDNRVEFGVWGGMPECERRNLIKRHPHVESWADFIAKNRRTHSRNFLDAVAG</sequence>
<proteinExistence type="inferred from homology"/>
<name>A0A1H7LL99_9NOCA</name>
<evidence type="ECO:0000256" key="10">
    <source>
        <dbReference type="ARBA" id="ARBA00023163"/>
    </source>
</evidence>
<feature type="binding site" evidence="11">
    <location>
        <position position="51"/>
    </location>
    <ligand>
        <name>[4Fe-4S] cluster</name>
        <dbReference type="ChEBI" id="CHEBI:49883"/>
    </ligand>
</feature>
<reference evidence="14" key="1">
    <citation type="submission" date="2016-10" db="EMBL/GenBank/DDBJ databases">
        <authorList>
            <person name="Varghese N."/>
            <person name="Submissions S."/>
        </authorList>
    </citation>
    <scope>NUCLEOTIDE SEQUENCE [LARGE SCALE GENOMIC DNA]</scope>
    <source>
        <strain evidence="14">DSM 44675</strain>
    </source>
</reference>
<comment type="PTM">
    <text evidence="11">The Fe-S cluster can be nitrosylated by nitric oxide (NO).</text>
</comment>
<dbReference type="GO" id="GO:0051539">
    <property type="term" value="F:4 iron, 4 sulfur cluster binding"/>
    <property type="evidence" value="ECO:0007669"/>
    <property type="project" value="UniProtKB-UniRule"/>
</dbReference>
<evidence type="ECO:0000256" key="2">
    <source>
        <dbReference type="ARBA" id="ARBA00006597"/>
    </source>
</evidence>
<keyword evidence="3 11" id="KW-0004">4Fe-4S</keyword>
<keyword evidence="4 11" id="KW-0479">Metal-binding</keyword>
<evidence type="ECO:0000256" key="7">
    <source>
        <dbReference type="ARBA" id="ARBA00023015"/>
    </source>
</evidence>
<dbReference type="GO" id="GO:0035731">
    <property type="term" value="F:dinitrosyl-iron complex binding"/>
    <property type="evidence" value="ECO:0007669"/>
    <property type="project" value="UniProtKB-UniRule"/>
</dbReference>
<keyword evidence="5 11" id="KW-0408">Iron</keyword>
<comment type="PTM">
    <text evidence="11">Upon Fe-S cluster removal intramolecular disulfide bonds are formed.</text>
</comment>
<dbReference type="AlphaFoldDB" id="A0A1H7LL99"/>
<keyword evidence="10 11" id="KW-0804">Transcription</keyword>
<dbReference type="PANTHER" id="PTHR38839">
    <property type="entry name" value="TRANSCRIPTIONAL REGULATOR WHID-RELATED"/>
    <property type="match status" value="1"/>
</dbReference>
<evidence type="ECO:0000256" key="4">
    <source>
        <dbReference type="ARBA" id="ARBA00022723"/>
    </source>
</evidence>
<accession>A0A1H7LL99</accession>
<keyword evidence="9 11" id="KW-1015">Disulfide bond</keyword>
<evidence type="ECO:0000256" key="8">
    <source>
        <dbReference type="ARBA" id="ARBA00023125"/>
    </source>
</evidence>
<dbReference type="Pfam" id="PF02467">
    <property type="entry name" value="Whib"/>
    <property type="match status" value="1"/>
</dbReference>
<dbReference type="GO" id="GO:0046872">
    <property type="term" value="F:metal ion binding"/>
    <property type="evidence" value="ECO:0007669"/>
    <property type="project" value="UniProtKB-KW"/>
</dbReference>
<dbReference type="Proteomes" id="UP000198677">
    <property type="component" value="Unassembled WGS sequence"/>
</dbReference>
<dbReference type="GO" id="GO:0005737">
    <property type="term" value="C:cytoplasm"/>
    <property type="evidence" value="ECO:0007669"/>
    <property type="project" value="UniProtKB-SubCell"/>
</dbReference>
<dbReference type="PANTHER" id="PTHR38839:SF7">
    <property type="entry name" value="TRANSCRIPTIONAL REGULATOR WHIB4"/>
    <property type="match status" value="1"/>
</dbReference>
<evidence type="ECO:0000259" key="12">
    <source>
        <dbReference type="PROSITE" id="PS51674"/>
    </source>
</evidence>
<keyword evidence="7 11" id="KW-0805">Transcription regulation</keyword>
<dbReference type="OrthoDB" id="5192305at2"/>
<dbReference type="EMBL" id="FOAW01000005">
    <property type="protein sequence ID" value="SEK99733.1"/>
    <property type="molecule type" value="Genomic_DNA"/>
</dbReference>
<evidence type="ECO:0000256" key="1">
    <source>
        <dbReference type="ARBA" id="ARBA00004496"/>
    </source>
</evidence>
<evidence type="ECO:0000256" key="5">
    <source>
        <dbReference type="ARBA" id="ARBA00023004"/>
    </source>
</evidence>
<keyword evidence="8 11" id="KW-0238">DNA-binding</keyword>
<organism evidence="13 14">
    <name type="scientific">Rhodococcus maanshanensis</name>
    <dbReference type="NCBI Taxonomy" id="183556"/>
    <lineage>
        <taxon>Bacteria</taxon>
        <taxon>Bacillati</taxon>
        <taxon>Actinomycetota</taxon>
        <taxon>Actinomycetes</taxon>
        <taxon>Mycobacteriales</taxon>
        <taxon>Nocardiaceae</taxon>
        <taxon>Rhodococcus</taxon>
    </lineage>
</organism>
<feature type="binding site" evidence="11">
    <location>
        <position position="57"/>
    </location>
    <ligand>
        <name>[4Fe-4S] cluster</name>
        <dbReference type="ChEBI" id="CHEBI:49883"/>
    </ligand>
</feature>